<feature type="compositionally biased region" description="Basic and acidic residues" evidence="1">
    <location>
        <begin position="1"/>
        <end position="14"/>
    </location>
</feature>
<dbReference type="Pfam" id="PF05678">
    <property type="entry name" value="VQ"/>
    <property type="match status" value="1"/>
</dbReference>
<dbReference type="EMBL" id="SZYD01000016">
    <property type="protein sequence ID" value="KAD3338638.1"/>
    <property type="molecule type" value="Genomic_DNA"/>
</dbReference>
<dbReference type="OrthoDB" id="665788at2759"/>
<dbReference type="Proteomes" id="UP000326396">
    <property type="component" value="Linkage Group LG6"/>
</dbReference>
<dbReference type="InterPro" id="IPR039335">
    <property type="entry name" value="SIB1/2"/>
</dbReference>
<dbReference type="AlphaFoldDB" id="A0A5N6MG49"/>
<comment type="caution">
    <text evidence="3">The sequence shown here is derived from an EMBL/GenBank/DDBJ whole genome shotgun (WGS) entry which is preliminary data.</text>
</comment>
<organism evidence="3 4">
    <name type="scientific">Mikania micrantha</name>
    <name type="common">bitter vine</name>
    <dbReference type="NCBI Taxonomy" id="192012"/>
    <lineage>
        <taxon>Eukaryota</taxon>
        <taxon>Viridiplantae</taxon>
        <taxon>Streptophyta</taxon>
        <taxon>Embryophyta</taxon>
        <taxon>Tracheophyta</taxon>
        <taxon>Spermatophyta</taxon>
        <taxon>Magnoliopsida</taxon>
        <taxon>eudicotyledons</taxon>
        <taxon>Gunneridae</taxon>
        <taxon>Pentapetalae</taxon>
        <taxon>asterids</taxon>
        <taxon>campanulids</taxon>
        <taxon>Asterales</taxon>
        <taxon>Asteraceae</taxon>
        <taxon>Asteroideae</taxon>
        <taxon>Heliantheae alliance</taxon>
        <taxon>Eupatorieae</taxon>
        <taxon>Mikania</taxon>
    </lineage>
</organism>
<evidence type="ECO:0000313" key="3">
    <source>
        <dbReference type="EMBL" id="KAD3338638.1"/>
    </source>
</evidence>
<name>A0A5N6MG49_9ASTR</name>
<reference evidence="3 4" key="1">
    <citation type="submission" date="2019-05" db="EMBL/GenBank/DDBJ databases">
        <title>Mikania micrantha, genome provides insights into the molecular mechanism of rapid growth.</title>
        <authorList>
            <person name="Liu B."/>
        </authorList>
    </citation>
    <scope>NUCLEOTIDE SEQUENCE [LARGE SCALE GENOMIC DNA]</scope>
    <source>
        <strain evidence="3">NLD-2019</strain>
        <tissue evidence="3">Leaf</tissue>
    </source>
</reference>
<dbReference type="InterPro" id="IPR008889">
    <property type="entry name" value="VQ"/>
</dbReference>
<evidence type="ECO:0000256" key="1">
    <source>
        <dbReference type="SAM" id="MobiDB-lite"/>
    </source>
</evidence>
<sequence length="136" mass="15563">MEKQPTLLKQEKRSQKSTKNKAPVKVVYISNPMKIKASPSEFRAVVQQLTGRYATCPPARDDLLPRIIKKDDHSHQDKYCSTRSDLSAGCREDDDEVMNDDFIITPQMFDGYSPLLPSSGHFRHHIDLLVMNSSNW</sequence>
<gene>
    <name evidence="3" type="ORF">E3N88_34159</name>
</gene>
<evidence type="ECO:0000313" key="4">
    <source>
        <dbReference type="Proteomes" id="UP000326396"/>
    </source>
</evidence>
<dbReference type="PANTHER" id="PTHR33624">
    <property type="entry name" value="SIGMA FACTOR BINDING PROTEIN 1, CHLOROPLASTIC"/>
    <property type="match status" value="1"/>
</dbReference>
<keyword evidence="4" id="KW-1185">Reference proteome</keyword>
<accession>A0A5N6MG49</accession>
<protein>
    <recommendedName>
        <fullName evidence="2">VQ domain-containing protein</fullName>
    </recommendedName>
</protein>
<feature type="region of interest" description="Disordered" evidence="1">
    <location>
        <begin position="1"/>
        <end position="22"/>
    </location>
</feature>
<evidence type="ECO:0000259" key="2">
    <source>
        <dbReference type="Pfam" id="PF05678"/>
    </source>
</evidence>
<dbReference type="PANTHER" id="PTHR33624:SF2">
    <property type="entry name" value="SIGMA FACTOR BINDING PROTEIN 1, CHLOROPLASTIC"/>
    <property type="match status" value="1"/>
</dbReference>
<proteinExistence type="predicted"/>
<feature type="domain" description="VQ" evidence="2">
    <location>
        <begin position="29"/>
        <end position="55"/>
    </location>
</feature>